<dbReference type="InterPro" id="IPR011107">
    <property type="entry name" value="PPI_Ypi1"/>
</dbReference>
<dbReference type="OrthoDB" id="307488at2759"/>
<dbReference type="AlphaFoldDB" id="A0A9P6YJL9"/>
<comment type="function">
    <text evidence="2">Regulator of type 1 phosphatases which maintains protein phosphatase activity under strict control.</text>
</comment>
<feature type="compositionally biased region" description="Acidic residues" evidence="3">
    <location>
        <begin position="30"/>
        <end position="41"/>
    </location>
</feature>
<evidence type="ECO:0000256" key="2">
    <source>
        <dbReference type="RuleBase" id="RU367162"/>
    </source>
</evidence>
<comment type="subcellular location">
    <subcellularLocation>
        <location evidence="2">Nucleus</location>
    </subcellularLocation>
</comment>
<evidence type="ECO:0000313" key="5">
    <source>
        <dbReference type="Proteomes" id="UP000717996"/>
    </source>
</evidence>
<keyword evidence="2" id="KW-0539">Nucleus</keyword>
<comment type="caution">
    <text evidence="4">The sequence shown here is derived from an EMBL/GenBank/DDBJ whole genome shotgun (WGS) entry which is preliminary data.</text>
</comment>
<dbReference type="GO" id="GO:0008157">
    <property type="term" value="F:protein phosphatase 1 binding"/>
    <property type="evidence" value="ECO:0007669"/>
    <property type="project" value="TreeGrafter"/>
</dbReference>
<evidence type="ECO:0000313" key="4">
    <source>
        <dbReference type="EMBL" id="KAG1549401.1"/>
    </source>
</evidence>
<dbReference type="GO" id="GO:0005634">
    <property type="term" value="C:nucleus"/>
    <property type="evidence" value="ECO:0007669"/>
    <property type="project" value="UniProtKB-SubCell"/>
</dbReference>
<gene>
    <name evidence="4" type="ORF">G6F51_003075</name>
</gene>
<feature type="region of interest" description="Disordered" evidence="3">
    <location>
        <begin position="1"/>
        <end position="66"/>
    </location>
</feature>
<dbReference type="Proteomes" id="UP000717996">
    <property type="component" value="Unassembled WGS sequence"/>
</dbReference>
<proteinExistence type="inferred from homology"/>
<feature type="region of interest" description="Disordered" evidence="3">
    <location>
        <begin position="89"/>
        <end position="162"/>
    </location>
</feature>
<sequence length="162" mass="18504">MMNTPRELTRLREQTPTSRHGSRTVIVNETNEEPEEVESPDSEPIGVLRLTGDMSSRQPRTIRWDESVIDNEHLNKKKTKICCIYHKPHVVGEDSDTESSSDSSNSESDSDSDDSRARHSANCNHNHSKRKKKNPREVSPNAYERQPVYKDRPQPSSSVNYS</sequence>
<accession>A0A9P6YJL9</accession>
<evidence type="ECO:0000256" key="1">
    <source>
        <dbReference type="ARBA" id="ARBA00005605"/>
    </source>
</evidence>
<dbReference type="PANTHER" id="PTHR20835:SF0">
    <property type="entry name" value="E3 UBIQUITIN-PROTEIN LIGASE PPP1R11"/>
    <property type="match status" value="1"/>
</dbReference>
<comment type="similarity">
    <text evidence="1 2">Belongs to the YPI1 family.</text>
</comment>
<name>A0A9P6YJL9_RHIOR</name>
<dbReference type="Pfam" id="PF07491">
    <property type="entry name" value="PPI_Ypi1"/>
    <property type="match status" value="1"/>
</dbReference>
<dbReference type="GO" id="GO:0004865">
    <property type="term" value="F:protein serine/threonine phosphatase inhibitor activity"/>
    <property type="evidence" value="ECO:0007669"/>
    <property type="project" value="UniProtKB-UniRule"/>
</dbReference>
<dbReference type="PANTHER" id="PTHR20835">
    <property type="entry name" value="E3 UBIQUITIN-PROTEIN LIGASE PPP1R11-RELATED"/>
    <property type="match status" value="1"/>
</dbReference>
<evidence type="ECO:0000256" key="3">
    <source>
        <dbReference type="SAM" id="MobiDB-lite"/>
    </source>
</evidence>
<organism evidence="4 5">
    <name type="scientific">Rhizopus oryzae</name>
    <name type="common">Mucormycosis agent</name>
    <name type="synonym">Rhizopus arrhizus var. delemar</name>
    <dbReference type="NCBI Taxonomy" id="64495"/>
    <lineage>
        <taxon>Eukaryota</taxon>
        <taxon>Fungi</taxon>
        <taxon>Fungi incertae sedis</taxon>
        <taxon>Mucoromycota</taxon>
        <taxon>Mucoromycotina</taxon>
        <taxon>Mucoromycetes</taxon>
        <taxon>Mucorales</taxon>
        <taxon>Mucorineae</taxon>
        <taxon>Rhizopodaceae</taxon>
        <taxon>Rhizopus</taxon>
    </lineage>
</organism>
<reference evidence="4" key="1">
    <citation type="journal article" date="2020" name="Microb. Genom.">
        <title>Genetic diversity of clinical and environmental Mucorales isolates obtained from an investigation of mucormycosis cases among solid organ transplant recipients.</title>
        <authorList>
            <person name="Nguyen M.H."/>
            <person name="Kaul D."/>
            <person name="Muto C."/>
            <person name="Cheng S.J."/>
            <person name="Richter R.A."/>
            <person name="Bruno V.M."/>
            <person name="Liu G."/>
            <person name="Beyhan S."/>
            <person name="Sundermann A.J."/>
            <person name="Mounaud S."/>
            <person name="Pasculle A.W."/>
            <person name="Nierman W.C."/>
            <person name="Driscoll E."/>
            <person name="Cumbie R."/>
            <person name="Clancy C.J."/>
            <person name="Dupont C.L."/>
        </authorList>
    </citation>
    <scope>NUCLEOTIDE SEQUENCE</scope>
    <source>
        <strain evidence="4">GL16</strain>
    </source>
</reference>
<protein>
    <recommendedName>
        <fullName evidence="2">Type 1 phosphatases regulator</fullName>
    </recommendedName>
</protein>
<dbReference type="EMBL" id="JAANIT010000288">
    <property type="protein sequence ID" value="KAG1549401.1"/>
    <property type="molecule type" value="Genomic_DNA"/>
</dbReference>